<gene>
    <name evidence="1" type="ORF">K8W01_04605</name>
</gene>
<proteinExistence type="predicted"/>
<reference evidence="1" key="1">
    <citation type="journal article" date="2021" name="PeerJ">
        <title>Extensive microbial diversity within the chicken gut microbiome revealed by metagenomics and culture.</title>
        <authorList>
            <person name="Gilroy R."/>
            <person name="Ravi A."/>
            <person name="Getino M."/>
            <person name="Pursley I."/>
            <person name="Horton D.L."/>
            <person name="Alikhan N.F."/>
            <person name="Baker D."/>
            <person name="Gharbi K."/>
            <person name="Hall N."/>
            <person name="Watson M."/>
            <person name="Adriaenssens E.M."/>
            <person name="Foster-Nyarko E."/>
            <person name="Jarju S."/>
            <person name="Secka A."/>
            <person name="Antonio M."/>
            <person name="Oren A."/>
            <person name="Chaudhuri R.R."/>
            <person name="La Ragione R."/>
            <person name="Hildebrand F."/>
            <person name="Pallen M.J."/>
        </authorList>
    </citation>
    <scope>NUCLEOTIDE SEQUENCE</scope>
    <source>
        <strain evidence="1">316</strain>
    </source>
</reference>
<name>A0A921E046_9HYPH</name>
<accession>A0A921E046</accession>
<protein>
    <submittedName>
        <fullName evidence="1">DUF4747 family protein</fullName>
    </submittedName>
</protein>
<evidence type="ECO:0000313" key="1">
    <source>
        <dbReference type="EMBL" id="HJE22919.1"/>
    </source>
</evidence>
<sequence>MATLEFHALNISAHPHPNGIYRELFDRVAGRRFKYFGEKIAAVSKPSQSRDGVFWGYIFTWTEIDANQKVIDTLLMQEPDEEQKSKINIPENIGFHWQIFHYAFREKDHILVFESRNSEGRTFAPSNSERLFRSLFSEETLRDISFTLTKPNYVEVDLIIEINSIDKIYSIQNLRRLEILISVPNGDDSTEDADELIERLEKVKAKRQLTIYTAANSDEGIKPDEQMKAQSEAALRHGYTRGEGRNGEEKISISTKSYPQRQIANLDSEATAIDTAISVARRWTTLFRRSEAD</sequence>
<dbReference type="AlphaFoldDB" id="A0A921E046"/>
<dbReference type="Proteomes" id="UP000742631">
    <property type="component" value="Unassembled WGS sequence"/>
</dbReference>
<dbReference type="InterPro" id="IPR031832">
    <property type="entry name" value="DUF4747"/>
</dbReference>
<comment type="caution">
    <text evidence="1">The sequence shown here is derived from an EMBL/GenBank/DDBJ whole genome shotgun (WGS) entry which is preliminary data.</text>
</comment>
<dbReference type="Pfam" id="PF15931">
    <property type="entry name" value="DUF4747"/>
    <property type="match status" value="1"/>
</dbReference>
<organism evidence="1 2">
    <name type="scientific">Methylorubrum populi</name>
    <dbReference type="NCBI Taxonomy" id="223967"/>
    <lineage>
        <taxon>Bacteria</taxon>
        <taxon>Pseudomonadati</taxon>
        <taxon>Pseudomonadota</taxon>
        <taxon>Alphaproteobacteria</taxon>
        <taxon>Hyphomicrobiales</taxon>
        <taxon>Methylobacteriaceae</taxon>
        <taxon>Methylorubrum</taxon>
    </lineage>
</organism>
<dbReference type="EMBL" id="DYYG01000013">
    <property type="protein sequence ID" value="HJE22919.1"/>
    <property type="molecule type" value="Genomic_DNA"/>
</dbReference>
<evidence type="ECO:0000313" key="2">
    <source>
        <dbReference type="Proteomes" id="UP000742631"/>
    </source>
</evidence>
<reference evidence="1" key="2">
    <citation type="submission" date="2021-09" db="EMBL/GenBank/DDBJ databases">
        <authorList>
            <person name="Gilroy R."/>
        </authorList>
    </citation>
    <scope>NUCLEOTIDE SEQUENCE</scope>
    <source>
        <strain evidence="1">316</strain>
    </source>
</reference>